<dbReference type="NCBIfam" id="NF002636">
    <property type="entry name" value="PRK02304.1-5"/>
    <property type="match status" value="1"/>
</dbReference>
<comment type="similarity">
    <text evidence="5">Belongs to the purine/pyrimidine phosphoribosyltransferase family.</text>
</comment>
<evidence type="ECO:0000256" key="3">
    <source>
        <dbReference type="ARBA" id="ARBA00004496"/>
    </source>
</evidence>
<dbReference type="InterPro" id="IPR050054">
    <property type="entry name" value="UPRTase/APRTase"/>
</dbReference>
<dbReference type="GO" id="GO:0006166">
    <property type="term" value="P:purine ribonucleoside salvage"/>
    <property type="evidence" value="ECO:0007669"/>
    <property type="project" value="UniProtKB-KW"/>
</dbReference>
<dbReference type="GO" id="GO:0006168">
    <property type="term" value="P:adenine salvage"/>
    <property type="evidence" value="ECO:0007669"/>
    <property type="project" value="InterPro"/>
</dbReference>
<evidence type="ECO:0000256" key="5">
    <source>
        <dbReference type="ARBA" id="ARBA00008391"/>
    </source>
</evidence>
<keyword evidence="10" id="KW-0660">Purine salvage</keyword>
<keyword evidence="7" id="KW-0963">Cytoplasm</keyword>
<protein>
    <recommendedName>
        <fullName evidence="6">adenine phosphoribosyltransferase</fullName>
        <ecNumber evidence="6">2.4.2.7</ecNumber>
    </recommendedName>
</protein>
<dbReference type="NCBIfam" id="TIGR01090">
    <property type="entry name" value="apt"/>
    <property type="match status" value="1"/>
</dbReference>
<evidence type="ECO:0000256" key="4">
    <source>
        <dbReference type="ARBA" id="ARBA00004659"/>
    </source>
</evidence>
<feature type="domain" description="Phosphoribosyltransferase" evidence="11">
    <location>
        <begin position="36"/>
        <end position="155"/>
    </location>
</feature>
<dbReference type="InterPro" id="IPR000836">
    <property type="entry name" value="PRTase_dom"/>
</dbReference>
<dbReference type="SUPFAM" id="SSF53271">
    <property type="entry name" value="PRTase-like"/>
    <property type="match status" value="1"/>
</dbReference>
<dbReference type="Gene3D" id="3.40.50.2020">
    <property type="match status" value="1"/>
</dbReference>
<proteinExistence type="inferred from homology"/>
<evidence type="ECO:0000256" key="7">
    <source>
        <dbReference type="ARBA" id="ARBA00022490"/>
    </source>
</evidence>
<comment type="pathway">
    <text evidence="4">Purine metabolism; AMP biosynthesis via salvage pathway; AMP from adenine: step 1/1.</text>
</comment>
<evidence type="ECO:0000256" key="10">
    <source>
        <dbReference type="ARBA" id="ARBA00022726"/>
    </source>
</evidence>
<comment type="catalytic activity">
    <reaction evidence="1">
        <text>AMP + diphosphate = 5-phospho-alpha-D-ribose 1-diphosphate + adenine</text>
        <dbReference type="Rhea" id="RHEA:16609"/>
        <dbReference type="ChEBI" id="CHEBI:16708"/>
        <dbReference type="ChEBI" id="CHEBI:33019"/>
        <dbReference type="ChEBI" id="CHEBI:58017"/>
        <dbReference type="ChEBI" id="CHEBI:456215"/>
        <dbReference type="EC" id="2.4.2.7"/>
    </reaction>
</comment>
<evidence type="ECO:0000256" key="9">
    <source>
        <dbReference type="ARBA" id="ARBA00022679"/>
    </source>
</evidence>
<evidence type="ECO:0000256" key="8">
    <source>
        <dbReference type="ARBA" id="ARBA00022676"/>
    </source>
</evidence>
<evidence type="ECO:0000256" key="2">
    <source>
        <dbReference type="ARBA" id="ARBA00003968"/>
    </source>
</evidence>
<dbReference type="Pfam" id="PF00156">
    <property type="entry name" value="Pribosyltran"/>
    <property type="match status" value="1"/>
</dbReference>
<keyword evidence="8" id="KW-0328">Glycosyltransferase</keyword>
<dbReference type="HAMAP" id="MF_00004">
    <property type="entry name" value="Aden_phosphoribosyltr"/>
    <property type="match status" value="1"/>
</dbReference>
<dbReference type="CDD" id="cd06223">
    <property type="entry name" value="PRTases_typeI"/>
    <property type="match status" value="1"/>
</dbReference>
<comment type="subcellular location">
    <subcellularLocation>
        <location evidence="3">Cytoplasm</location>
    </subcellularLocation>
</comment>
<sequence>MTEGAAQRHLRALVRDIPGFPQPGIVFKDVTPLLADPLGLASAVELLAELARPFEPDVVIGAEARGFLLGPALACALGCGFALARKPGKLPHTTVRAEYQLEYGTDALELHATSIAPGARVLVHDDVLATGGTALALAELVRAVDAQVTGFAFLIELAFLGGAERLAPADVRSVLRYSGD</sequence>
<reference evidence="12" key="1">
    <citation type="submission" date="2020-05" db="EMBL/GenBank/DDBJ databases">
        <authorList>
            <person name="Chiriac C."/>
            <person name="Salcher M."/>
            <person name="Ghai R."/>
            <person name="Kavagutti S V."/>
        </authorList>
    </citation>
    <scope>NUCLEOTIDE SEQUENCE</scope>
</reference>
<dbReference type="EMBL" id="CAFBLQ010000067">
    <property type="protein sequence ID" value="CAB4871461.1"/>
    <property type="molecule type" value="Genomic_DNA"/>
</dbReference>
<gene>
    <name evidence="12" type="ORF">UFOPK3423_00764</name>
</gene>
<organism evidence="12">
    <name type="scientific">freshwater metagenome</name>
    <dbReference type="NCBI Taxonomy" id="449393"/>
    <lineage>
        <taxon>unclassified sequences</taxon>
        <taxon>metagenomes</taxon>
        <taxon>ecological metagenomes</taxon>
    </lineage>
</organism>
<evidence type="ECO:0000259" key="11">
    <source>
        <dbReference type="Pfam" id="PF00156"/>
    </source>
</evidence>
<evidence type="ECO:0000313" key="12">
    <source>
        <dbReference type="EMBL" id="CAB4871461.1"/>
    </source>
</evidence>
<name>A0A6J7DLM6_9ZZZZ</name>
<dbReference type="FunFam" id="3.40.50.2020:FF:000021">
    <property type="entry name" value="Adenine phosphoribosyltransferase"/>
    <property type="match status" value="1"/>
</dbReference>
<dbReference type="PANTHER" id="PTHR32315">
    <property type="entry name" value="ADENINE PHOSPHORIBOSYLTRANSFERASE"/>
    <property type="match status" value="1"/>
</dbReference>
<dbReference type="GO" id="GO:0016208">
    <property type="term" value="F:AMP binding"/>
    <property type="evidence" value="ECO:0007669"/>
    <property type="project" value="TreeGrafter"/>
</dbReference>
<keyword evidence="9" id="KW-0808">Transferase</keyword>
<dbReference type="AlphaFoldDB" id="A0A6J7DLM6"/>
<dbReference type="EC" id="2.4.2.7" evidence="6"/>
<dbReference type="UniPathway" id="UPA00588">
    <property type="reaction ID" value="UER00646"/>
</dbReference>
<dbReference type="GO" id="GO:0005737">
    <property type="term" value="C:cytoplasm"/>
    <property type="evidence" value="ECO:0007669"/>
    <property type="project" value="UniProtKB-SubCell"/>
</dbReference>
<dbReference type="InterPro" id="IPR029057">
    <property type="entry name" value="PRTase-like"/>
</dbReference>
<dbReference type="GO" id="GO:0003999">
    <property type="term" value="F:adenine phosphoribosyltransferase activity"/>
    <property type="evidence" value="ECO:0007669"/>
    <property type="project" value="UniProtKB-EC"/>
</dbReference>
<comment type="function">
    <text evidence="2">Catalyzes a salvage reaction resulting in the formation of AMP, that is energically less costly than de novo synthesis.</text>
</comment>
<dbReference type="GO" id="GO:0002055">
    <property type="term" value="F:adenine binding"/>
    <property type="evidence" value="ECO:0007669"/>
    <property type="project" value="TreeGrafter"/>
</dbReference>
<dbReference type="NCBIfam" id="NF002634">
    <property type="entry name" value="PRK02304.1-3"/>
    <property type="match status" value="1"/>
</dbReference>
<accession>A0A6J7DLM6</accession>
<dbReference type="InterPro" id="IPR005764">
    <property type="entry name" value="Ade_phspho_trans"/>
</dbReference>
<dbReference type="GO" id="GO:0044209">
    <property type="term" value="P:AMP salvage"/>
    <property type="evidence" value="ECO:0007669"/>
    <property type="project" value="UniProtKB-UniPathway"/>
</dbReference>
<dbReference type="PANTHER" id="PTHR32315:SF3">
    <property type="entry name" value="ADENINE PHOSPHORIBOSYLTRANSFERASE"/>
    <property type="match status" value="1"/>
</dbReference>
<evidence type="ECO:0000256" key="1">
    <source>
        <dbReference type="ARBA" id="ARBA00000868"/>
    </source>
</evidence>
<evidence type="ECO:0000256" key="6">
    <source>
        <dbReference type="ARBA" id="ARBA00011893"/>
    </source>
</evidence>